<evidence type="ECO:0008006" key="3">
    <source>
        <dbReference type="Google" id="ProtNLM"/>
    </source>
</evidence>
<name>A0A6C2UE52_PONDE</name>
<evidence type="ECO:0000313" key="1">
    <source>
        <dbReference type="EMBL" id="VGO17496.1"/>
    </source>
</evidence>
<sequence>MKAQCLEYAVCEKTIYNLIDAQKVPGVTNESLWEKRKRKKGRKSLCRQRKCAVDPGHGIGDRPQEAEERQVAGLWEIDPVFGGKGKGTAVLLTLTERKTRKQIIRKLKDRTEKAVARKQVQKIEDGINNYPRRILDFETAEERFIQELSA</sequence>
<dbReference type="AlphaFoldDB" id="A0A6C2UE52"/>
<keyword evidence="2" id="KW-1185">Reference proteome</keyword>
<dbReference type="GO" id="GO:0005829">
    <property type="term" value="C:cytosol"/>
    <property type="evidence" value="ECO:0007669"/>
    <property type="project" value="TreeGrafter"/>
</dbReference>
<proteinExistence type="predicted"/>
<dbReference type="NCBIfam" id="NF033563">
    <property type="entry name" value="transpos_IS30"/>
    <property type="match status" value="1"/>
</dbReference>
<protein>
    <recommendedName>
        <fullName evidence="3">Integrase catalytic domain-containing protein</fullName>
    </recommendedName>
</protein>
<accession>A0A6C2UE52</accession>
<dbReference type="InterPro" id="IPR051917">
    <property type="entry name" value="Transposase-Integrase"/>
</dbReference>
<reference evidence="1 2" key="1">
    <citation type="submission" date="2019-04" db="EMBL/GenBank/DDBJ databases">
        <authorList>
            <person name="Van Vliet M D."/>
        </authorList>
    </citation>
    <scope>NUCLEOTIDE SEQUENCE [LARGE SCALE GENOMIC DNA]</scope>
    <source>
        <strain evidence="1 2">F1</strain>
    </source>
</reference>
<gene>
    <name evidence="1" type="ORF">PDESU_06092</name>
</gene>
<dbReference type="PANTHER" id="PTHR10948:SF23">
    <property type="entry name" value="TRANSPOSASE INSI FOR INSERTION SEQUENCE ELEMENT IS30A-RELATED"/>
    <property type="match status" value="1"/>
</dbReference>
<evidence type="ECO:0000313" key="2">
    <source>
        <dbReference type="Proteomes" id="UP000366872"/>
    </source>
</evidence>
<dbReference type="GO" id="GO:0032196">
    <property type="term" value="P:transposition"/>
    <property type="evidence" value="ECO:0007669"/>
    <property type="project" value="TreeGrafter"/>
</dbReference>
<dbReference type="GO" id="GO:0004803">
    <property type="term" value="F:transposase activity"/>
    <property type="evidence" value="ECO:0007669"/>
    <property type="project" value="TreeGrafter"/>
</dbReference>
<dbReference type="InterPro" id="IPR053392">
    <property type="entry name" value="Transposase_IS30-like"/>
</dbReference>
<dbReference type="EMBL" id="CAAHFG010000004">
    <property type="protein sequence ID" value="VGO17496.1"/>
    <property type="molecule type" value="Genomic_DNA"/>
</dbReference>
<dbReference type="Proteomes" id="UP000366872">
    <property type="component" value="Unassembled WGS sequence"/>
</dbReference>
<dbReference type="PANTHER" id="PTHR10948">
    <property type="entry name" value="TRANSPOSASE"/>
    <property type="match status" value="1"/>
</dbReference>
<organism evidence="1 2">
    <name type="scientific">Pontiella desulfatans</name>
    <dbReference type="NCBI Taxonomy" id="2750659"/>
    <lineage>
        <taxon>Bacteria</taxon>
        <taxon>Pseudomonadati</taxon>
        <taxon>Kiritimatiellota</taxon>
        <taxon>Kiritimatiellia</taxon>
        <taxon>Kiritimatiellales</taxon>
        <taxon>Pontiellaceae</taxon>
        <taxon>Pontiella</taxon>
    </lineage>
</organism>